<keyword evidence="2" id="KW-1185">Reference proteome</keyword>
<accession>C5DIC5</accession>
<dbReference type="Pfam" id="PF05238">
    <property type="entry name" value="CENP-N"/>
    <property type="match status" value="1"/>
</dbReference>
<dbReference type="EMBL" id="CU928169">
    <property type="protein sequence ID" value="CAR23536.1"/>
    <property type="molecule type" value="Genomic_DNA"/>
</dbReference>
<evidence type="ECO:0000313" key="1">
    <source>
        <dbReference type="EMBL" id="CAR23536.1"/>
    </source>
</evidence>
<dbReference type="OMA" id="HPASLRW"/>
<dbReference type="AlphaFoldDB" id="C5DIC5"/>
<protein>
    <submittedName>
        <fullName evidence="1">KLTH0E11440p</fullName>
    </submittedName>
</protein>
<dbReference type="GeneID" id="8292140"/>
<dbReference type="STRING" id="559295.C5DIC5"/>
<dbReference type="Gene3D" id="3.10.20.720">
    <property type="match status" value="1"/>
</dbReference>
<dbReference type="OrthoDB" id="6585699at2759"/>
<organism evidence="1 2">
    <name type="scientific">Lachancea thermotolerans (strain ATCC 56472 / CBS 6340 / NRRL Y-8284)</name>
    <name type="common">Yeast</name>
    <name type="synonym">Kluyveromyces thermotolerans</name>
    <dbReference type="NCBI Taxonomy" id="559295"/>
    <lineage>
        <taxon>Eukaryota</taxon>
        <taxon>Fungi</taxon>
        <taxon>Dikarya</taxon>
        <taxon>Ascomycota</taxon>
        <taxon>Saccharomycotina</taxon>
        <taxon>Saccharomycetes</taxon>
        <taxon>Saccharomycetales</taxon>
        <taxon>Saccharomycetaceae</taxon>
        <taxon>Lachancea</taxon>
    </lineage>
</organism>
<dbReference type="InterPro" id="IPR007902">
    <property type="entry name" value="Chl4/mis15/CENP-N"/>
</dbReference>
<dbReference type="eggNOG" id="ENOG502QVRZ">
    <property type="taxonomic scope" value="Eukaryota"/>
</dbReference>
<dbReference type="Proteomes" id="UP000002036">
    <property type="component" value="Chromosome E"/>
</dbReference>
<dbReference type="FunCoup" id="C5DIC5">
    <property type="interactions" value="87"/>
</dbReference>
<dbReference type="KEGG" id="lth:KLTH0E11440g"/>
<dbReference type="InParanoid" id="C5DIC5"/>
<dbReference type="RefSeq" id="XP_002553973.1">
    <property type="nucleotide sequence ID" value="XM_002553927.1"/>
</dbReference>
<name>C5DIC5_LACTC</name>
<dbReference type="GO" id="GO:0007059">
    <property type="term" value="P:chromosome segregation"/>
    <property type="evidence" value="ECO:0007669"/>
    <property type="project" value="InterPro"/>
</dbReference>
<evidence type="ECO:0000313" key="2">
    <source>
        <dbReference type="Proteomes" id="UP000002036"/>
    </source>
</evidence>
<dbReference type="GO" id="GO:0034080">
    <property type="term" value="P:CENP-A containing chromatin assembly"/>
    <property type="evidence" value="ECO:0007669"/>
    <property type="project" value="InterPro"/>
</dbReference>
<sequence>MDLPDEFIPSLDRPVILRKFNKLSAATIRGIVSKWWEKIDTREKRSSTKELGRLIRKVEGKGHNRQKLIGFILDKFWPQGLNLSQISDLDFCSLLEQPNSFKWTLMAAENKEIGSAVFQVIPEQLICALKQDLQPLFSIHTCLRPHPELPLLVLRVQLFDQKRCGPESAQNPAPAYNSTRKLISRAPTYVVLPFNISSVGFSFGTDLYTKLIINSICKSVHSKNKVKLAKVDKLPVRNLNTVAFLHGLSRYANAQGVWRAYADRKVDSSPLDNPHNHEIVQGREQLKWSLQSQTGKAMMRFKGRTNIPEPTATSAEKLRYKSLLPVPRVDFIIESEKSPEKQAKFKLSLWGTDVFGGLHELCDKGYMDINRVPGWLTGENGPRSGKIINGEFYSEDISHRTL</sequence>
<proteinExistence type="predicted"/>
<dbReference type="HOGENOM" id="CLU_031572_0_0_1"/>
<reference evidence="1 2" key="1">
    <citation type="journal article" date="2009" name="Genome Res.">
        <title>Comparative genomics of protoploid Saccharomycetaceae.</title>
        <authorList>
            <consortium name="The Genolevures Consortium"/>
            <person name="Souciet J.-L."/>
            <person name="Dujon B."/>
            <person name="Gaillardin C."/>
            <person name="Johnston M."/>
            <person name="Baret P.V."/>
            <person name="Cliften P."/>
            <person name="Sherman D.J."/>
            <person name="Weissenbach J."/>
            <person name="Westhof E."/>
            <person name="Wincker P."/>
            <person name="Jubin C."/>
            <person name="Poulain J."/>
            <person name="Barbe V."/>
            <person name="Segurens B."/>
            <person name="Artiguenave F."/>
            <person name="Anthouard V."/>
            <person name="Vacherie B."/>
            <person name="Val M.-E."/>
            <person name="Fulton R.S."/>
            <person name="Minx P."/>
            <person name="Wilson R."/>
            <person name="Durrens P."/>
            <person name="Jean G."/>
            <person name="Marck C."/>
            <person name="Martin T."/>
            <person name="Nikolski M."/>
            <person name="Rolland T."/>
            <person name="Seret M.-L."/>
            <person name="Casaregola S."/>
            <person name="Despons L."/>
            <person name="Fairhead C."/>
            <person name="Fischer G."/>
            <person name="Lafontaine I."/>
            <person name="Leh V."/>
            <person name="Lemaire M."/>
            <person name="de Montigny J."/>
            <person name="Neuveglise C."/>
            <person name="Thierry A."/>
            <person name="Blanc-Lenfle I."/>
            <person name="Bleykasten C."/>
            <person name="Diffels J."/>
            <person name="Fritsch E."/>
            <person name="Frangeul L."/>
            <person name="Goeffon A."/>
            <person name="Jauniaux N."/>
            <person name="Kachouri-Lafond R."/>
            <person name="Payen C."/>
            <person name="Potier S."/>
            <person name="Pribylova L."/>
            <person name="Ozanne C."/>
            <person name="Richard G.-F."/>
            <person name="Sacerdot C."/>
            <person name="Straub M.-L."/>
            <person name="Talla E."/>
        </authorList>
    </citation>
    <scope>NUCLEOTIDE SEQUENCE [LARGE SCALE GENOMIC DNA]</scope>
    <source>
        <strain evidence="2">ATCC 56472 / CBS 6340 / NRRL Y-8284</strain>
    </source>
</reference>
<gene>
    <name evidence="1" type="ordered locus">KLTH0E11440g</name>
</gene>